<organism evidence="2 3">
    <name type="scientific">Ornithinimicrobium tianjinense</name>
    <dbReference type="NCBI Taxonomy" id="1195761"/>
    <lineage>
        <taxon>Bacteria</taxon>
        <taxon>Bacillati</taxon>
        <taxon>Actinomycetota</taxon>
        <taxon>Actinomycetes</taxon>
        <taxon>Micrococcales</taxon>
        <taxon>Ornithinimicrobiaceae</taxon>
        <taxon>Ornithinimicrobium</taxon>
    </lineage>
</organism>
<dbReference type="AlphaFoldDB" id="A0A917BVW4"/>
<reference evidence="2" key="1">
    <citation type="journal article" date="2014" name="Int. J. Syst. Evol. Microbiol.">
        <title>Complete genome sequence of Corynebacterium casei LMG S-19264T (=DSM 44701T), isolated from a smear-ripened cheese.</title>
        <authorList>
            <consortium name="US DOE Joint Genome Institute (JGI-PGF)"/>
            <person name="Walter F."/>
            <person name="Albersmeier A."/>
            <person name="Kalinowski J."/>
            <person name="Ruckert C."/>
        </authorList>
    </citation>
    <scope>NUCLEOTIDE SEQUENCE</scope>
    <source>
        <strain evidence="2">CGMCC 1.12160</strain>
    </source>
</reference>
<comment type="caution">
    <text evidence="2">The sequence shown here is derived from an EMBL/GenBank/DDBJ whole genome shotgun (WGS) entry which is preliminary data.</text>
</comment>
<name>A0A917BVW4_9MICO</name>
<accession>A0A917BVW4</accession>
<keyword evidence="3" id="KW-1185">Reference proteome</keyword>
<reference evidence="2" key="2">
    <citation type="submission" date="2020-09" db="EMBL/GenBank/DDBJ databases">
        <authorList>
            <person name="Sun Q."/>
            <person name="Zhou Y."/>
        </authorList>
    </citation>
    <scope>NUCLEOTIDE SEQUENCE</scope>
    <source>
        <strain evidence="2">CGMCC 1.12160</strain>
    </source>
</reference>
<dbReference type="Proteomes" id="UP000605670">
    <property type="component" value="Unassembled WGS sequence"/>
</dbReference>
<proteinExistence type="predicted"/>
<gene>
    <name evidence="2" type="ORF">GCM10011366_28470</name>
</gene>
<evidence type="ECO:0000256" key="1">
    <source>
        <dbReference type="SAM" id="MobiDB-lite"/>
    </source>
</evidence>
<protein>
    <submittedName>
        <fullName evidence="2">Uncharacterized protein</fullName>
    </submittedName>
</protein>
<dbReference type="EMBL" id="BMEM01000005">
    <property type="protein sequence ID" value="GGF58938.1"/>
    <property type="molecule type" value="Genomic_DNA"/>
</dbReference>
<feature type="region of interest" description="Disordered" evidence="1">
    <location>
        <begin position="1"/>
        <end position="21"/>
    </location>
</feature>
<evidence type="ECO:0000313" key="2">
    <source>
        <dbReference type="EMBL" id="GGF58938.1"/>
    </source>
</evidence>
<sequence length="226" mass="23432">MDAQEGRTAWTELGAPGASTGVGRPPFRYRIEVPPGWKVLRADQLAQDVEAMCVATPGWSNLPPAQQVALRQALTDVGTQARVGGAVLVAADAGYDKDTGEMLMGALTLAWVRTWPLEADTELAELMAQSSGQTRQFAGAHSVGVLQSGVADTGTEVVPGAGSTARTTQAFVPTPGTSWMAVVTGTTPQQRMAALMERATERMAASLLLDDAGESATVVPAGDGIP</sequence>
<evidence type="ECO:0000313" key="3">
    <source>
        <dbReference type="Proteomes" id="UP000605670"/>
    </source>
</evidence>
<dbReference type="RefSeq" id="WP_188431927.1">
    <property type="nucleotide sequence ID" value="NZ_BAABKH010000006.1"/>
</dbReference>